<proteinExistence type="predicted"/>
<protein>
    <recommendedName>
        <fullName evidence="3">Phage protein</fullName>
    </recommendedName>
</protein>
<reference evidence="1" key="1">
    <citation type="submission" date="2023-12" db="EMBL/GenBank/DDBJ databases">
        <title>Isolation and Characterisation of Novel Lytic Bacteriophages for therapeutic applications in Prosthetic Joint Infections.</title>
        <authorList>
            <person name="Burton N."/>
            <person name="Melo L.D.R."/>
            <person name="Pearce B."/>
            <person name="Tadesse M.D."/>
            <person name="Vryonis E."/>
            <person name="Sagona A."/>
        </authorList>
    </citation>
    <scope>NUCLEOTIDE SEQUENCE</scope>
</reference>
<dbReference type="Proteomes" id="UP001432109">
    <property type="component" value="Segment"/>
</dbReference>
<sequence>MMNNIETIVKRIIDKFLDEINKGMDLNNQDEFNRFLDNNADLYELTDTQRYKVIKALHEIVDVLFNKEEN</sequence>
<evidence type="ECO:0000313" key="1">
    <source>
        <dbReference type="EMBL" id="WRW34750.1"/>
    </source>
</evidence>
<evidence type="ECO:0008006" key="3">
    <source>
        <dbReference type="Google" id="ProtNLM"/>
    </source>
</evidence>
<dbReference type="EMBL" id="PP034390">
    <property type="protein sequence ID" value="WRW34750.1"/>
    <property type="molecule type" value="Genomic_DNA"/>
</dbReference>
<name>A0AAX4J7Q2_9CAUD</name>
<accession>A0AAX4J7Q2</accession>
<organism evidence="1 2">
    <name type="scientific">Staphylococcus phage CF5</name>
    <dbReference type="NCBI Taxonomy" id="3113739"/>
    <lineage>
        <taxon>Viruses</taxon>
        <taxon>Duplodnaviria</taxon>
        <taxon>Heunggongvirae</taxon>
        <taxon>Uroviricota</taxon>
        <taxon>Caudoviricetes</taxon>
        <taxon>Herelleviridae</taxon>
        <taxon>Twortvirinae</taxon>
        <taxon>Silviavirus</taxon>
    </lineage>
</organism>
<gene>
    <name evidence="1" type="ORF">CF5_0010</name>
</gene>
<evidence type="ECO:0000313" key="2">
    <source>
        <dbReference type="Proteomes" id="UP001432109"/>
    </source>
</evidence>